<dbReference type="EMBL" id="LXPS01000003">
    <property type="protein sequence ID" value="OAE49243.1"/>
    <property type="molecule type" value="Genomic_DNA"/>
</dbReference>
<dbReference type="Pfam" id="PF00924">
    <property type="entry name" value="MS_channel_2nd"/>
    <property type="match status" value="1"/>
</dbReference>
<organism evidence="7 8">
    <name type="scientific">Agrobacterium tumefaciens</name>
    <dbReference type="NCBI Taxonomy" id="358"/>
    <lineage>
        <taxon>Bacteria</taxon>
        <taxon>Pseudomonadati</taxon>
        <taxon>Pseudomonadota</taxon>
        <taxon>Alphaproteobacteria</taxon>
        <taxon>Hyphomicrobiales</taxon>
        <taxon>Rhizobiaceae</taxon>
        <taxon>Rhizobium/Agrobacterium group</taxon>
        <taxon>Agrobacterium</taxon>
        <taxon>Agrobacterium tumefaciens complex</taxon>
    </lineage>
</organism>
<keyword evidence="2 5" id="KW-0812">Transmembrane</keyword>
<comment type="subunit">
    <text evidence="5">Homoheptamer.</text>
</comment>
<evidence type="ECO:0000313" key="7">
    <source>
        <dbReference type="EMBL" id="OAE49243.1"/>
    </source>
</evidence>
<keyword evidence="3 5" id="KW-1133">Transmembrane helix</keyword>
<feature type="transmembrane region" description="Helical" evidence="5">
    <location>
        <begin position="7"/>
        <end position="25"/>
    </location>
</feature>
<dbReference type="CDD" id="cd00038">
    <property type="entry name" value="CAP_ED"/>
    <property type="match status" value="1"/>
</dbReference>
<sequence>MPMLSEFVIQVGLLLAVSVPLRVLLRHQTKAKLILDAIVFIALSGLFFSRGIEPYRPGAVAGIDAVSVAIAKAAWWISISLLLVTVVRKFLVFNRRPREGRLVRDLLSGVIYIGTALSIVAYVFNVPVGTLIATSGVFAIVLGLALQSTLNDVFSGIALNLNRPYVVGDWIVLDDNLQGRVIETNWRSTHLLNGTNDIVILPNSILAKARLTNFSSPDESHGIVVTVRFQPTKRPEVIGETMKTALLGCTNIVRSPSPSVTITALEGDGVTIDLVTRVRDVGKVSDARNEIYDLVYRHARSANLLLSSSTQWTGPLPYGEQASLGHGAVDCLSSIPLFHSLREDERASLGAAMKQVVFPKGAVIARQGTSLTSLLLIQKGVVIVEREESGRHTELTRLSPGDFFGERGVLMGSLEAGEIRSLTPVTAYEIKKDALAPFLGQRPEIAEELGFVLAHRLEKEKHLLDQPGMENSTSITLSGKIRSLFGL</sequence>
<dbReference type="InterPro" id="IPR023408">
    <property type="entry name" value="MscS_beta-dom_sf"/>
</dbReference>
<dbReference type="InterPro" id="IPR018490">
    <property type="entry name" value="cNMP-bd_dom_sf"/>
</dbReference>
<feature type="domain" description="Cyclic nucleotide-binding" evidence="6">
    <location>
        <begin position="337"/>
        <end position="445"/>
    </location>
</feature>
<dbReference type="SUPFAM" id="SSF50182">
    <property type="entry name" value="Sm-like ribonucleoproteins"/>
    <property type="match status" value="1"/>
</dbReference>
<comment type="similarity">
    <text evidence="5">Belongs to the MscS (TC 1.A.23) family.</text>
</comment>
<reference evidence="7 8" key="1">
    <citation type="submission" date="2016-05" db="EMBL/GenBank/DDBJ databases">
        <authorList>
            <person name="Lavstsen T."/>
            <person name="Jespersen J.S."/>
        </authorList>
    </citation>
    <scope>NUCLEOTIDE SEQUENCE [LARGE SCALE GENOMIC DNA]</scope>
    <source>
        <strain evidence="7 8">KCJ1736</strain>
    </source>
</reference>
<comment type="function">
    <text evidence="5">Mechanosensitive channel that participates in the regulation of osmotic pressure changes within the cell, opening in response to stretch forces in the membrane lipid bilayer, without the need for other proteins. Contributes to normal resistance to hypoosmotic shock. Forms an ion channel of 1.0 nanosiemens conductance with a slight preference for anions.</text>
</comment>
<dbReference type="PANTHER" id="PTHR30221:SF1">
    <property type="entry name" value="SMALL-CONDUCTANCE MECHANOSENSITIVE CHANNEL"/>
    <property type="match status" value="1"/>
</dbReference>
<evidence type="ECO:0000256" key="1">
    <source>
        <dbReference type="ARBA" id="ARBA00004370"/>
    </source>
</evidence>
<dbReference type="InterPro" id="IPR010920">
    <property type="entry name" value="LSM_dom_sf"/>
</dbReference>
<feature type="transmembrane region" description="Helical" evidence="5">
    <location>
        <begin position="106"/>
        <end position="124"/>
    </location>
</feature>
<dbReference type="PROSITE" id="PS50042">
    <property type="entry name" value="CNMP_BINDING_3"/>
    <property type="match status" value="1"/>
</dbReference>
<gene>
    <name evidence="7" type="ORF">A7J57_01105</name>
</gene>
<dbReference type="InterPro" id="IPR045275">
    <property type="entry name" value="MscS_archaea/bacteria_type"/>
</dbReference>
<protein>
    <recommendedName>
        <fullName evidence="5">Small-conductance mechanosensitive channel</fullName>
    </recommendedName>
</protein>
<keyword evidence="4 5" id="KW-0472">Membrane</keyword>
<proteinExistence type="inferred from homology"/>
<dbReference type="RefSeq" id="WP_063947405.1">
    <property type="nucleotide sequence ID" value="NZ_LXPS01000003.1"/>
</dbReference>
<dbReference type="Gene3D" id="1.10.287.1260">
    <property type="match status" value="1"/>
</dbReference>
<dbReference type="InterPro" id="IPR000595">
    <property type="entry name" value="cNMP-bd_dom"/>
</dbReference>
<feature type="transmembrane region" description="Helical" evidence="5">
    <location>
        <begin position="73"/>
        <end position="94"/>
    </location>
</feature>
<dbReference type="SMART" id="SM00100">
    <property type="entry name" value="cNMP"/>
    <property type="match status" value="1"/>
</dbReference>
<dbReference type="InterPro" id="IPR014710">
    <property type="entry name" value="RmlC-like_jellyroll"/>
</dbReference>
<dbReference type="Gene3D" id="2.30.30.60">
    <property type="match status" value="1"/>
</dbReference>
<keyword evidence="5" id="KW-1003">Cell membrane</keyword>
<dbReference type="PANTHER" id="PTHR30221">
    <property type="entry name" value="SMALL-CONDUCTANCE MECHANOSENSITIVE CHANNEL"/>
    <property type="match status" value="1"/>
</dbReference>
<dbReference type="Pfam" id="PF00027">
    <property type="entry name" value="cNMP_binding"/>
    <property type="match status" value="1"/>
</dbReference>
<dbReference type="SUPFAM" id="SSF51206">
    <property type="entry name" value="cAMP-binding domain-like"/>
    <property type="match status" value="1"/>
</dbReference>
<dbReference type="InterPro" id="IPR016846">
    <property type="entry name" value="cNMP-bd_ion_channel"/>
</dbReference>
<accession>A0A176XGZ5</accession>
<keyword evidence="5" id="KW-0813">Transport</keyword>
<keyword evidence="5" id="KW-0406">Ion transport</keyword>
<keyword evidence="5" id="KW-0407">Ion channel</keyword>
<evidence type="ECO:0000256" key="4">
    <source>
        <dbReference type="ARBA" id="ARBA00023136"/>
    </source>
</evidence>
<dbReference type="Gene3D" id="2.60.120.10">
    <property type="entry name" value="Jelly Rolls"/>
    <property type="match status" value="1"/>
</dbReference>
<comment type="subcellular location">
    <subcellularLocation>
        <location evidence="5">Cell inner membrane</location>
        <topology evidence="5">Multi-pass membrane protein</topology>
    </subcellularLocation>
    <subcellularLocation>
        <location evidence="1">Membrane</location>
    </subcellularLocation>
</comment>
<feature type="transmembrane region" description="Helical" evidence="5">
    <location>
        <begin position="34"/>
        <end position="53"/>
    </location>
</feature>
<dbReference type="GO" id="GO:0008381">
    <property type="term" value="F:mechanosensitive monoatomic ion channel activity"/>
    <property type="evidence" value="ECO:0007669"/>
    <property type="project" value="InterPro"/>
</dbReference>
<dbReference type="InterPro" id="IPR006685">
    <property type="entry name" value="MscS_channel_2nd"/>
</dbReference>
<evidence type="ECO:0000256" key="2">
    <source>
        <dbReference type="ARBA" id="ARBA00022692"/>
    </source>
</evidence>
<dbReference type="PIRSF" id="PIRSF026673">
    <property type="entry name" value="UCP026673_ion_chan"/>
    <property type="match status" value="1"/>
</dbReference>
<evidence type="ECO:0000256" key="3">
    <source>
        <dbReference type="ARBA" id="ARBA00022989"/>
    </source>
</evidence>
<dbReference type="AlphaFoldDB" id="A0A176XGZ5"/>
<name>A0A176XGZ5_AGRTU</name>
<comment type="caution">
    <text evidence="7">The sequence shown here is derived from an EMBL/GenBank/DDBJ whole genome shotgun (WGS) entry which is preliminary data.</text>
</comment>
<evidence type="ECO:0000259" key="6">
    <source>
        <dbReference type="PROSITE" id="PS50042"/>
    </source>
</evidence>
<evidence type="ECO:0000256" key="5">
    <source>
        <dbReference type="RuleBase" id="RU369025"/>
    </source>
</evidence>
<dbReference type="GO" id="GO:0005886">
    <property type="term" value="C:plasma membrane"/>
    <property type="evidence" value="ECO:0007669"/>
    <property type="project" value="UniProtKB-SubCell"/>
</dbReference>
<keyword evidence="5" id="KW-0997">Cell inner membrane</keyword>
<dbReference type="Proteomes" id="UP000077098">
    <property type="component" value="Unassembled WGS sequence"/>
</dbReference>
<evidence type="ECO:0000313" key="8">
    <source>
        <dbReference type="Proteomes" id="UP000077098"/>
    </source>
</evidence>